<feature type="region of interest" description="Disordered" evidence="13">
    <location>
        <begin position="826"/>
        <end position="856"/>
    </location>
</feature>
<evidence type="ECO:0000259" key="15">
    <source>
        <dbReference type="PROSITE" id="PS50011"/>
    </source>
</evidence>
<keyword evidence="10 14" id="KW-1133">Transmembrane helix</keyword>
<keyword evidence="5" id="KW-0808">Transferase</keyword>
<dbReference type="InterPro" id="IPR004837">
    <property type="entry name" value="NaCa_Exmemb"/>
</dbReference>
<dbReference type="InterPro" id="IPR017441">
    <property type="entry name" value="Protein_kinase_ATP_BS"/>
</dbReference>
<dbReference type="InterPro" id="IPR050235">
    <property type="entry name" value="CK1_Ser-Thr_kinase"/>
</dbReference>
<feature type="compositionally biased region" description="Low complexity" evidence="13">
    <location>
        <begin position="1117"/>
        <end position="1164"/>
    </location>
</feature>
<feature type="transmembrane region" description="Helical" evidence="14">
    <location>
        <begin position="1361"/>
        <end position="1379"/>
    </location>
</feature>
<feature type="domain" description="Protein kinase" evidence="15">
    <location>
        <begin position="32"/>
        <end position="297"/>
    </location>
</feature>
<dbReference type="CDD" id="cd14017">
    <property type="entry name" value="STKc_TTBK"/>
    <property type="match status" value="1"/>
</dbReference>
<dbReference type="InterPro" id="IPR000719">
    <property type="entry name" value="Prot_kinase_dom"/>
</dbReference>
<dbReference type="InterPro" id="IPR011009">
    <property type="entry name" value="Kinase-like_dom_sf"/>
</dbReference>
<keyword evidence="7 12" id="KW-0547">Nucleotide-binding</keyword>
<organism evidence="16 17">
    <name type="scientific">Dermatophagoides pteronyssinus</name>
    <name type="common">European house dust mite</name>
    <dbReference type="NCBI Taxonomy" id="6956"/>
    <lineage>
        <taxon>Eukaryota</taxon>
        <taxon>Metazoa</taxon>
        <taxon>Ecdysozoa</taxon>
        <taxon>Arthropoda</taxon>
        <taxon>Chelicerata</taxon>
        <taxon>Arachnida</taxon>
        <taxon>Acari</taxon>
        <taxon>Acariformes</taxon>
        <taxon>Sarcoptiformes</taxon>
        <taxon>Astigmata</taxon>
        <taxon>Psoroptidia</taxon>
        <taxon>Analgoidea</taxon>
        <taxon>Pyroglyphidae</taxon>
        <taxon>Dermatophagoidinae</taxon>
        <taxon>Dermatophagoides</taxon>
    </lineage>
</organism>
<feature type="compositionally biased region" description="Low complexity" evidence="13">
    <location>
        <begin position="1199"/>
        <end position="1227"/>
    </location>
</feature>
<dbReference type="InterPro" id="IPR047916">
    <property type="entry name" value="TTBK_Asator-like_STKc"/>
</dbReference>
<feature type="compositionally biased region" description="Acidic residues" evidence="13">
    <location>
        <begin position="707"/>
        <end position="718"/>
    </location>
</feature>
<keyword evidence="8 16" id="KW-0418">Kinase</keyword>
<feature type="compositionally biased region" description="Low complexity" evidence="13">
    <location>
        <begin position="844"/>
        <end position="854"/>
    </location>
</feature>
<feature type="transmembrane region" description="Helical" evidence="14">
    <location>
        <begin position="1399"/>
        <end position="1423"/>
    </location>
</feature>
<keyword evidence="9 12" id="KW-0067">ATP-binding</keyword>
<feature type="compositionally biased region" description="Basic and acidic residues" evidence="13">
    <location>
        <begin position="728"/>
        <end position="742"/>
    </location>
</feature>
<feature type="compositionally biased region" description="Basic and acidic residues" evidence="13">
    <location>
        <begin position="1165"/>
        <end position="1177"/>
    </location>
</feature>
<feature type="compositionally biased region" description="Low complexity" evidence="13">
    <location>
        <begin position="499"/>
        <end position="525"/>
    </location>
</feature>
<feature type="compositionally biased region" description="Polar residues" evidence="13">
    <location>
        <begin position="775"/>
        <end position="784"/>
    </location>
</feature>
<evidence type="ECO:0000256" key="1">
    <source>
        <dbReference type="ARBA" id="ARBA00004141"/>
    </source>
</evidence>
<gene>
    <name evidence="16" type="primary">TTBK2</name>
    <name evidence="16" type="ORF">DERP_000462</name>
</gene>
<feature type="binding site" evidence="12">
    <location>
        <position position="61"/>
    </location>
    <ligand>
        <name>ATP</name>
        <dbReference type="ChEBI" id="CHEBI:30616"/>
    </ligand>
</feature>
<feature type="compositionally biased region" description="Polar residues" evidence="13">
    <location>
        <begin position="1024"/>
        <end position="1033"/>
    </location>
</feature>
<evidence type="ECO:0000256" key="11">
    <source>
        <dbReference type="ARBA" id="ARBA00023136"/>
    </source>
</evidence>
<feature type="region of interest" description="Disordered" evidence="13">
    <location>
        <begin position="868"/>
        <end position="934"/>
    </location>
</feature>
<feature type="region of interest" description="Disordered" evidence="13">
    <location>
        <begin position="1"/>
        <end position="22"/>
    </location>
</feature>
<dbReference type="InterPro" id="IPR044880">
    <property type="entry name" value="NCX_ion-bd_dom_sf"/>
</dbReference>
<accession>A0ABQ8J0A5</accession>
<keyword evidence="17" id="KW-1185">Reference proteome</keyword>
<evidence type="ECO:0000256" key="8">
    <source>
        <dbReference type="ARBA" id="ARBA00022777"/>
    </source>
</evidence>
<feature type="compositionally biased region" description="Acidic residues" evidence="13">
    <location>
        <begin position="457"/>
        <end position="471"/>
    </location>
</feature>
<dbReference type="Pfam" id="PF01699">
    <property type="entry name" value="Na_Ca_ex"/>
    <property type="match status" value="1"/>
</dbReference>
<feature type="transmembrane region" description="Helical" evidence="14">
    <location>
        <begin position="1331"/>
        <end position="1349"/>
    </location>
</feature>
<dbReference type="SMART" id="SM00220">
    <property type="entry name" value="S_TKc"/>
    <property type="match status" value="1"/>
</dbReference>
<evidence type="ECO:0000256" key="9">
    <source>
        <dbReference type="ARBA" id="ARBA00022840"/>
    </source>
</evidence>
<evidence type="ECO:0000256" key="10">
    <source>
        <dbReference type="ARBA" id="ARBA00022989"/>
    </source>
</evidence>
<reference evidence="16 17" key="2">
    <citation type="journal article" date="2022" name="Mol. Biol. Evol.">
        <title>Comparative Genomics Reveals Insights into the Divergent Evolution of Astigmatic Mites and Household Pest Adaptations.</title>
        <authorList>
            <person name="Xiong Q."/>
            <person name="Wan A.T."/>
            <person name="Liu X."/>
            <person name="Fung C.S."/>
            <person name="Xiao X."/>
            <person name="Malainual N."/>
            <person name="Hou J."/>
            <person name="Wang L."/>
            <person name="Wang M."/>
            <person name="Yang K.Y."/>
            <person name="Cui Y."/>
            <person name="Leung E.L."/>
            <person name="Nong W."/>
            <person name="Shin S.K."/>
            <person name="Au S.W."/>
            <person name="Jeong K.Y."/>
            <person name="Chew F.T."/>
            <person name="Hui J.H."/>
            <person name="Leung T.F."/>
            <person name="Tungtrongchitr A."/>
            <person name="Zhong N."/>
            <person name="Liu Z."/>
            <person name="Tsui S.K."/>
        </authorList>
    </citation>
    <scope>NUCLEOTIDE SEQUENCE [LARGE SCALE GENOMIC DNA]</scope>
    <source>
        <strain evidence="16">Derp</strain>
    </source>
</reference>
<comment type="subcellular location">
    <subcellularLocation>
        <location evidence="1">Membrane</location>
        <topology evidence="1">Multi-pass membrane protein</topology>
    </subcellularLocation>
</comment>
<evidence type="ECO:0000256" key="7">
    <source>
        <dbReference type="ARBA" id="ARBA00022741"/>
    </source>
</evidence>
<evidence type="ECO:0000313" key="17">
    <source>
        <dbReference type="Proteomes" id="UP000887458"/>
    </source>
</evidence>
<feature type="transmembrane region" description="Helical" evidence="14">
    <location>
        <begin position="1468"/>
        <end position="1487"/>
    </location>
</feature>
<dbReference type="PROSITE" id="PS50011">
    <property type="entry name" value="PROTEIN_KINASE_DOM"/>
    <property type="match status" value="1"/>
</dbReference>
<dbReference type="Gene3D" id="1.10.510.10">
    <property type="entry name" value="Transferase(Phosphotransferase) domain 1"/>
    <property type="match status" value="1"/>
</dbReference>
<evidence type="ECO:0000256" key="13">
    <source>
        <dbReference type="SAM" id="MobiDB-lite"/>
    </source>
</evidence>
<sequence>MDANQQQPQQQPQGQQPHQSLLSPGHVVKERWRVIRRIGGGGFGEIFECLDLQTNQHVALKVESTRQQKQVLKMEVAVLKKLQNTSANVCRFIGCGRNERFNYCVMSMLGKNLAELRRSVVQINQKPAFSLSTALRLCQQILQSIQAIHSIGFLHRDIKPSNFAMGRSETNSKKVYMLDFGLARQYVISNTNEVRPPRIAAGFRGTVRYASINAHKNKEMGRHDDLWSLFYVLIEMVNGSLPWRKIKDKDSVGLMKSTFDHRLLLKHLPQDFKQFLEHIESLTYTDTPNYQLLNSIFERSIKRRSIRPDDPYDWELISQNRDTNNENEISVGYYSDNNNKAKNNFNAKNTERANDIVNLANSSNVLATSTGNYTGNHVANNNNNGDDGVNTKSLANKINNLNIGTTITNKDVSLVTQMNACADDLSLKPNTTGDLDNKRNITQYCVSNMWEKSVANDENECNDDQEEDCDDQPGIGTGIHKPTSSSCGDPIQPQPSLSNNNNNNDNELQKQHQQSASSSNINQQQKRLSSTLFYDTSGQNNNNMQRSSLNNNPFINIHNQAIAQHLSTSNKLIDKIIDSKPSDAVADGDSDNSNNRKFVANNHDNSTNRLPYNHYSHNHHQQQQTQNYSKNGYNGDNGCCVDHHHHHQHQYHLNDVHHFSGENPADVQNYCHPAISSIKPSNTYPIIKDLNKLRSMSLPSMIVGPNLDDEDEEDEEEKPNEINTNMMDYDKSDKKFDDDDHNAGSGNGGGYSANENYHHYYHHHHQQHISYQQHRQTSPYTNKGQYFDNIQSNHINNNIITSNQQSHSNIPKIYIQRQRIKTLLDSKESSTSTISSQNHHAQTSRNSSSESNNNVGEEVDSKIIISENEDEQESSVQQQKTPPSPPPRRIIVKPNNAIVRHIIETKKESEQVDKVKVDESDEQEASEVDDDEEETQVKVVLKVKNNVIINHRHHNRDNQQRTSLTGGEEVNGNIPQLSTQSSIFKPGIESSTSKPNNIGNNSICSYTSNGNVVSRANIVIRQPTNNNDNSYFNQSQQQTSQQMHNCDQQFYSKNYHHQENKNNDNNDDNKQSRSSGSSSSYVYYYTTDSKNSSSANQQSFALNNNNNVVDKERNGKISSLTNNRTSTSSSSSSISSKHISNNNVAGGSISYSSINNNHNHQIHNQKQDRLSSSRYDDCLSQQQQQQSNRDYVPMSQGESSNSNNSSSTTSNTTSSSSSSSTSQNSNNVDNTGDMSGNNVPGGANFYKRIPISERDNNNDNIMVDTSNHSHHSSQNLTTNGLETPSGSPPPLVEVVSVRRKHDRDGNPDLINVLSFLPPDFMNAQFRRNGGYIVHILVFCYLCFVLTLVIDSYFVPSLQMFNIIYGLSLNIIGSTLMVFGTSLPELFASIISAFIGGKSIGTATIVVSSLFNLLAIPGICGLIVLTPRTFSFICINAWPVRREIIFYSITIVIFILSIKDDSIDCIESLIFIFIYTVYMLCLYLWSHFEIIQQQQNRRKFFHSKDRPWLKYTHYLQQSKINMKPAMKKFTISNPRQPSTSADQENNGESSSKIYRGTFPRDKFLKSALIPFRWLFSITIPPANRRTFIATYILSSVWIVAITYFLMWMISIISKAIHFTHSSSVLNMLALVIGNYQLDLAIHSQYYTFFSLYVYSYLINIFRLFKRIDF</sequence>
<feature type="region of interest" description="Disordered" evidence="13">
    <location>
        <begin position="704"/>
        <end position="788"/>
    </location>
</feature>
<dbReference type="Pfam" id="PF00069">
    <property type="entry name" value="Pkinase"/>
    <property type="match status" value="1"/>
</dbReference>
<feature type="region of interest" description="Disordered" evidence="13">
    <location>
        <begin position="1057"/>
        <end position="1289"/>
    </location>
</feature>
<comment type="caution">
    <text evidence="16">The sequence shown here is derived from an EMBL/GenBank/DDBJ whole genome shotgun (WGS) entry which is preliminary data.</text>
</comment>
<keyword evidence="2" id="KW-0050">Antiport</keyword>
<protein>
    <submittedName>
        <fullName evidence="16">Tau-tubulin kinase 2</fullName>
    </submittedName>
</protein>
<evidence type="ECO:0000256" key="14">
    <source>
        <dbReference type="SAM" id="Phobius"/>
    </source>
</evidence>
<feature type="compositionally biased region" description="Basic and acidic residues" evidence="13">
    <location>
        <begin position="1057"/>
        <end position="1071"/>
    </location>
</feature>
<keyword evidence="4" id="KW-0406">Ion transport</keyword>
<dbReference type="Gene3D" id="1.20.1420.30">
    <property type="entry name" value="NCX, central ion-binding region"/>
    <property type="match status" value="1"/>
</dbReference>
<proteinExistence type="predicted"/>
<evidence type="ECO:0000313" key="16">
    <source>
        <dbReference type="EMBL" id="KAH9415968.1"/>
    </source>
</evidence>
<keyword evidence="6 14" id="KW-0812">Transmembrane</keyword>
<feature type="transmembrane region" description="Helical" evidence="14">
    <location>
        <begin position="1443"/>
        <end position="1462"/>
    </location>
</feature>
<evidence type="ECO:0000256" key="5">
    <source>
        <dbReference type="ARBA" id="ARBA00022679"/>
    </source>
</evidence>
<feature type="compositionally biased region" description="Polar residues" evidence="13">
    <location>
        <begin position="591"/>
        <end position="610"/>
    </location>
</feature>
<feature type="region of interest" description="Disordered" evidence="13">
    <location>
        <begin position="1024"/>
        <end position="1044"/>
    </location>
</feature>
<evidence type="ECO:0000256" key="2">
    <source>
        <dbReference type="ARBA" id="ARBA00022449"/>
    </source>
</evidence>
<dbReference type="EMBL" id="NJHN03000095">
    <property type="protein sequence ID" value="KAH9415968.1"/>
    <property type="molecule type" value="Genomic_DNA"/>
</dbReference>
<reference evidence="16 17" key="1">
    <citation type="journal article" date="2018" name="J. Allergy Clin. Immunol.">
        <title>High-quality assembly of Dermatophagoides pteronyssinus genome and transcriptome reveals a wide range of novel allergens.</title>
        <authorList>
            <person name="Liu X.Y."/>
            <person name="Yang K.Y."/>
            <person name="Wang M.Q."/>
            <person name="Kwok J.S."/>
            <person name="Zeng X."/>
            <person name="Yang Z."/>
            <person name="Xiao X.J."/>
            <person name="Lau C.P."/>
            <person name="Li Y."/>
            <person name="Huang Z.M."/>
            <person name="Ba J.G."/>
            <person name="Yim A.K."/>
            <person name="Ouyang C.Y."/>
            <person name="Ngai S.M."/>
            <person name="Chan T.F."/>
            <person name="Leung E.L."/>
            <person name="Liu L."/>
            <person name="Liu Z.G."/>
            <person name="Tsui S.K."/>
        </authorList>
    </citation>
    <scope>NUCLEOTIDE SEQUENCE [LARGE SCALE GENOMIC DNA]</scope>
    <source>
        <strain evidence="16">Derp</strain>
    </source>
</reference>
<feature type="compositionally biased region" description="Polar residues" evidence="13">
    <location>
        <begin position="1533"/>
        <end position="1551"/>
    </location>
</feature>
<feature type="compositionally biased region" description="Polar residues" evidence="13">
    <location>
        <begin position="1258"/>
        <end position="1285"/>
    </location>
</feature>
<feature type="compositionally biased region" description="Acidic residues" evidence="13">
    <location>
        <begin position="919"/>
        <end position="934"/>
    </location>
</feature>
<evidence type="ECO:0000256" key="4">
    <source>
        <dbReference type="ARBA" id="ARBA00022568"/>
    </source>
</evidence>
<feature type="region of interest" description="Disordered" evidence="13">
    <location>
        <begin position="581"/>
        <end position="631"/>
    </location>
</feature>
<feature type="compositionally biased region" description="Polar residues" evidence="13">
    <location>
        <begin position="1228"/>
        <end position="1238"/>
    </location>
</feature>
<name>A0ABQ8J0A5_DERPT</name>
<feature type="transmembrane region" description="Helical" evidence="14">
    <location>
        <begin position="1642"/>
        <end position="1663"/>
    </location>
</feature>
<keyword evidence="11 14" id="KW-0472">Membrane</keyword>
<feature type="transmembrane region" description="Helical" evidence="14">
    <location>
        <begin position="1587"/>
        <end position="1605"/>
    </location>
</feature>
<keyword evidence="3" id="KW-0723">Serine/threonine-protein kinase</keyword>
<dbReference type="Proteomes" id="UP000887458">
    <property type="component" value="Unassembled WGS sequence"/>
</dbReference>
<feature type="compositionally biased region" description="Basic and acidic residues" evidence="13">
    <location>
        <begin position="901"/>
        <end position="918"/>
    </location>
</feature>
<feature type="compositionally biased region" description="Low complexity" evidence="13">
    <location>
        <begin position="1072"/>
        <end position="1107"/>
    </location>
</feature>
<dbReference type="GO" id="GO:0016301">
    <property type="term" value="F:kinase activity"/>
    <property type="evidence" value="ECO:0007669"/>
    <property type="project" value="UniProtKB-KW"/>
</dbReference>
<keyword evidence="4" id="KW-0106">Calcium</keyword>
<dbReference type="PANTHER" id="PTHR11909">
    <property type="entry name" value="CASEIN KINASE-RELATED"/>
    <property type="match status" value="1"/>
</dbReference>
<dbReference type="SUPFAM" id="SSF56112">
    <property type="entry name" value="Protein kinase-like (PK-like)"/>
    <property type="match status" value="1"/>
</dbReference>
<keyword evidence="4" id="KW-0109">Calcium transport</keyword>
<keyword evidence="4" id="KW-0813">Transport</keyword>
<evidence type="ECO:0000256" key="12">
    <source>
        <dbReference type="PROSITE-ProRule" id="PRU10141"/>
    </source>
</evidence>
<feature type="compositionally biased region" description="Low complexity" evidence="13">
    <location>
        <begin position="1"/>
        <end position="19"/>
    </location>
</feature>
<evidence type="ECO:0000256" key="6">
    <source>
        <dbReference type="ARBA" id="ARBA00022692"/>
    </source>
</evidence>
<dbReference type="PROSITE" id="PS00107">
    <property type="entry name" value="PROTEIN_KINASE_ATP"/>
    <property type="match status" value="1"/>
</dbReference>
<evidence type="ECO:0000256" key="3">
    <source>
        <dbReference type="ARBA" id="ARBA00022527"/>
    </source>
</evidence>
<feature type="region of interest" description="Disordered" evidence="13">
    <location>
        <begin position="456"/>
        <end position="528"/>
    </location>
</feature>
<feature type="region of interest" description="Disordered" evidence="13">
    <location>
        <begin position="1533"/>
        <end position="1552"/>
    </location>
</feature>